<keyword evidence="2" id="KW-0808">Transferase</keyword>
<sequence length="1089" mass="121542">MGQDPFDPLNDRRLIEHGFPCHQVGAETQRERGASSALPPLYFLHVWWARRPLTPSRAAILASLAPADTDPERFVRQLGIERMQALVNGAPWTLTGDLSGRVVCADESEALAVDDRILKALREEQVRRTTNRALIERIRERDPALAKDPLLACWADESQALPEPLPERGERLAVRRAMGNPAQVNERLAFARLPAVRQALGQALKWDAEDLYGYGRAFTTPTRPQPTGLTVLDPTSGGGSIPFEALRLGHTVVSNELNPVAATILYATLDYPARFGPDLADDIRRWGRKLLDQVEDGMAGLAPFSPLPESERVRLREHLRHCPDLLPQFDVPEHDHRALLYVRQVICPHCGGEAPLLNTCWLSKDAANPWGVRVIADGRASGARVSFETYRIQQGRGPDGEDPQAAFVNRGVGACPHCRQAIDGDEIKRQARGESPHGAWTDRLYAIVAERLQPRLDRHGQPLRYRSGAQAGQIKTEKVRFFRAPNERDLAALESARARLAANWDDWEATGLIPTEGFDRISNYDRGHRVYGERRWCDMFTPRQLLGHLLLINGLNQLKPAILAGLGAERGRAVVTYLQFGIDKGLDYNSKHTRWEFTRGVVKGTFSRHNFAIQWTFGEMIFTGPSSGAAWGLSQVVDAYQGIAELVAPLHAATGGQPPLTIRQGTAAHLPEVADGTVDLVCMDPPYYNNVQYAELSDFFYVWQRRTLRDLYPDLFGRRLTDKQSEAVANRARHPSARAAAAEYERLMAEIFRECRRVLRDDGILTLMFTHKTQEAWETLTRSLIESGWQITASFPVESEGANSMHQKDLAAAASSIFIACRKRPLETKDPASWTGLGGQGVQHRIRAAVIHGLREFAPLKLSVVDEMVAAYGRALHVLSQHWPVMDGDEPVSPLRAMNEASRVVAESQIQRITEGRLKIDDLDPETAMALTLYGIYGLADIPYDEVLSLSKSMTVRLESKPGGYRIEPGQRFIGVNQETSGRRTRNARAEEQGFAAPLARKGARLRLTRPEERDPRRLEAPQTDWDRLHGLLLAYRRGGLPAARQSLATCGAEDGGRLRDLLAVWAREMSEESARREADGLLFELRQL</sequence>
<keyword evidence="2" id="KW-0489">Methyltransferase</keyword>
<dbReference type="GO" id="GO:0032259">
    <property type="term" value="P:methylation"/>
    <property type="evidence" value="ECO:0007669"/>
    <property type="project" value="UniProtKB-KW"/>
</dbReference>
<protein>
    <submittedName>
        <fullName evidence="2">Adenine-specific DNA methylase</fullName>
    </submittedName>
</protein>
<dbReference type="Gene3D" id="3.40.50.150">
    <property type="entry name" value="Vaccinia Virus protein VP39"/>
    <property type="match status" value="1"/>
</dbReference>
<evidence type="ECO:0000313" key="3">
    <source>
        <dbReference type="Proteomes" id="UP000295717"/>
    </source>
</evidence>
<dbReference type="RefSeq" id="WP_132976381.1">
    <property type="nucleotide sequence ID" value="NZ_SMAO01000003.1"/>
</dbReference>
<dbReference type="EMBL" id="SMAO01000003">
    <property type="protein sequence ID" value="TCT21964.1"/>
    <property type="molecule type" value="Genomic_DNA"/>
</dbReference>
<comment type="caution">
    <text evidence="2">The sequence shown here is derived from an EMBL/GenBank/DDBJ whole genome shotgun (WGS) entry which is preliminary data.</text>
</comment>
<accession>A0A4R3MZU3</accession>
<evidence type="ECO:0000259" key="1">
    <source>
        <dbReference type="Pfam" id="PF06634"/>
    </source>
</evidence>
<feature type="domain" description="DUF1156" evidence="1">
    <location>
        <begin position="19"/>
        <end position="74"/>
    </location>
</feature>
<dbReference type="SUPFAM" id="SSF53335">
    <property type="entry name" value="S-adenosyl-L-methionine-dependent methyltransferases"/>
    <property type="match status" value="2"/>
</dbReference>
<gene>
    <name evidence="2" type="ORF">EDC35_10362</name>
</gene>
<organism evidence="2 3">
    <name type="scientific">Thiobaca trueperi</name>
    <dbReference type="NCBI Taxonomy" id="127458"/>
    <lineage>
        <taxon>Bacteria</taxon>
        <taxon>Pseudomonadati</taxon>
        <taxon>Pseudomonadota</taxon>
        <taxon>Gammaproteobacteria</taxon>
        <taxon>Chromatiales</taxon>
        <taxon>Chromatiaceae</taxon>
        <taxon>Thiobaca</taxon>
    </lineage>
</organism>
<dbReference type="Pfam" id="PF06634">
    <property type="entry name" value="DUF1156"/>
    <property type="match status" value="1"/>
</dbReference>
<dbReference type="InterPro" id="IPR029063">
    <property type="entry name" value="SAM-dependent_MTases_sf"/>
</dbReference>
<proteinExistence type="predicted"/>
<dbReference type="InterPro" id="IPR009537">
    <property type="entry name" value="DUF1156"/>
</dbReference>
<dbReference type="OrthoDB" id="3197274at2"/>
<dbReference type="AlphaFoldDB" id="A0A4R3MZU3"/>
<reference evidence="2 3" key="1">
    <citation type="submission" date="2019-03" db="EMBL/GenBank/DDBJ databases">
        <title>Genomic Encyclopedia of Type Strains, Phase IV (KMG-IV): sequencing the most valuable type-strain genomes for metagenomic binning, comparative biology and taxonomic classification.</title>
        <authorList>
            <person name="Goeker M."/>
        </authorList>
    </citation>
    <scope>NUCLEOTIDE SEQUENCE [LARGE SCALE GENOMIC DNA]</scope>
    <source>
        <strain evidence="2 3">DSM 13587</strain>
    </source>
</reference>
<keyword evidence="3" id="KW-1185">Reference proteome</keyword>
<evidence type="ECO:0000313" key="2">
    <source>
        <dbReference type="EMBL" id="TCT21964.1"/>
    </source>
</evidence>
<name>A0A4R3MZU3_9GAMM</name>
<dbReference type="Proteomes" id="UP000295717">
    <property type="component" value="Unassembled WGS sequence"/>
</dbReference>
<dbReference type="GO" id="GO:0008168">
    <property type="term" value="F:methyltransferase activity"/>
    <property type="evidence" value="ECO:0007669"/>
    <property type="project" value="UniProtKB-KW"/>
</dbReference>